<dbReference type="GO" id="GO:0003735">
    <property type="term" value="F:structural constituent of ribosome"/>
    <property type="evidence" value="ECO:0007669"/>
    <property type="project" value="InterPro"/>
</dbReference>
<sequence length="420" mass="47971">MSKITTLIFLLQRQPFPLQYRLSQTPLIVERYLSSKSDDSDDNNSRNKDNLNKKEIQSAMKDSKTKPEKEALSKKETQDAAKKKLFSLLSEMTIVSDTKTKAGENLKLARPVKRISKQERFKEEIEKQKEMKKSPEDKLQDAAKVVASSAKGNSQQILAELNEKLRKLNLTSRSEGSSEAESEMILDEETNKNFMSSVKDIAATVADGSAPRSKLAERLLRISTEGKSSSLKRPMGELVKGMKIEKQAPEGRRKKEFESKDDQRRESRPPMPPKARINIFDAAPLNIFEVAEETTIDTKKTVWQTLEEKNLKLLTQFAPANGFEEMIMWTEQGKHWKFPIDNQTELAGEENVGFHEHVFLEQHLHGFPTKGPVRHFMELVVVGLSKNPYVSVERKIENIDWFREYFKEKEDILKASGALG</sequence>
<keyword evidence="3" id="KW-0809">Transit peptide</keyword>
<keyword evidence="11" id="KW-1185">Reference proteome</keyword>
<evidence type="ECO:0000313" key="11">
    <source>
        <dbReference type="Proteomes" id="UP001497382"/>
    </source>
</evidence>
<proteinExistence type="inferred from homology"/>
<dbReference type="GO" id="GO:0005763">
    <property type="term" value="C:mitochondrial small ribosomal subunit"/>
    <property type="evidence" value="ECO:0007669"/>
    <property type="project" value="InterPro"/>
</dbReference>
<feature type="region of interest" description="Disordered" evidence="9">
    <location>
        <begin position="125"/>
        <end position="153"/>
    </location>
</feature>
<comment type="similarity">
    <text evidence="2">Belongs to the mitochondrion-specific ribosomal protein mS31 family.</text>
</comment>
<evidence type="ECO:0000256" key="2">
    <source>
        <dbReference type="ARBA" id="ARBA00011057"/>
    </source>
</evidence>
<dbReference type="AlphaFoldDB" id="A0AAV2AI33"/>
<dbReference type="PANTHER" id="PTHR13231:SF3">
    <property type="entry name" value="SMALL RIBOSOMAL SUBUNIT PROTEIN MS31"/>
    <property type="match status" value="1"/>
</dbReference>
<dbReference type="InterPro" id="IPR026299">
    <property type="entry name" value="MRP-S31"/>
</dbReference>
<feature type="region of interest" description="Disordered" evidence="9">
    <location>
        <begin position="34"/>
        <end position="79"/>
    </location>
</feature>
<evidence type="ECO:0000313" key="10">
    <source>
        <dbReference type="EMBL" id="CAL1283587.1"/>
    </source>
</evidence>
<evidence type="ECO:0000256" key="5">
    <source>
        <dbReference type="ARBA" id="ARBA00023128"/>
    </source>
</evidence>
<dbReference type="PANTHER" id="PTHR13231">
    <property type="entry name" value="MITOCHONDRIAL RIBOSOMAL PROTEIN S31"/>
    <property type="match status" value="1"/>
</dbReference>
<gene>
    <name evidence="10" type="ORF">LARSCL_LOCUS12694</name>
</gene>
<dbReference type="EMBL" id="CAXIEN010000169">
    <property type="protein sequence ID" value="CAL1283587.1"/>
    <property type="molecule type" value="Genomic_DNA"/>
</dbReference>
<feature type="compositionally biased region" description="Basic and acidic residues" evidence="9">
    <location>
        <begin position="43"/>
        <end position="79"/>
    </location>
</feature>
<evidence type="ECO:0000256" key="6">
    <source>
        <dbReference type="ARBA" id="ARBA00023274"/>
    </source>
</evidence>
<keyword evidence="6" id="KW-0687">Ribonucleoprotein</keyword>
<keyword evidence="5" id="KW-0496">Mitochondrion</keyword>
<accession>A0AAV2AI33</accession>
<evidence type="ECO:0000256" key="7">
    <source>
        <dbReference type="ARBA" id="ARBA00035133"/>
    </source>
</evidence>
<evidence type="ECO:0000256" key="3">
    <source>
        <dbReference type="ARBA" id="ARBA00022946"/>
    </source>
</evidence>
<evidence type="ECO:0000256" key="1">
    <source>
        <dbReference type="ARBA" id="ARBA00004173"/>
    </source>
</evidence>
<reference evidence="10 11" key="1">
    <citation type="submission" date="2024-04" db="EMBL/GenBank/DDBJ databases">
        <authorList>
            <person name="Rising A."/>
            <person name="Reimegard J."/>
            <person name="Sonavane S."/>
            <person name="Akerstrom W."/>
            <person name="Nylinder S."/>
            <person name="Hedman E."/>
            <person name="Kallberg Y."/>
        </authorList>
    </citation>
    <scope>NUCLEOTIDE SEQUENCE [LARGE SCALE GENOMIC DNA]</scope>
</reference>
<evidence type="ECO:0000256" key="4">
    <source>
        <dbReference type="ARBA" id="ARBA00022980"/>
    </source>
</evidence>
<feature type="compositionally biased region" description="Basic and acidic residues" evidence="9">
    <location>
        <begin position="240"/>
        <end position="268"/>
    </location>
</feature>
<evidence type="ECO:0000256" key="8">
    <source>
        <dbReference type="ARBA" id="ARBA00035363"/>
    </source>
</evidence>
<dbReference type="Pfam" id="PF15433">
    <property type="entry name" value="MRP-S31"/>
    <property type="match status" value="1"/>
</dbReference>
<comment type="subcellular location">
    <subcellularLocation>
        <location evidence="1">Mitochondrion</location>
    </subcellularLocation>
</comment>
<protein>
    <recommendedName>
        <fullName evidence="7">Small ribosomal subunit protein mS31</fullName>
    </recommendedName>
    <alternativeName>
        <fullName evidence="8">28S ribosomal protein S31, mitochondrial</fullName>
    </alternativeName>
</protein>
<dbReference type="Proteomes" id="UP001497382">
    <property type="component" value="Unassembled WGS sequence"/>
</dbReference>
<feature type="compositionally biased region" description="Basic and acidic residues" evidence="9">
    <location>
        <begin position="125"/>
        <end position="141"/>
    </location>
</feature>
<comment type="caution">
    <text evidence="10">The sequence shown here is derived from an EMBL/GenBank/DDBJ whole genome shotgun (WGS) entry which is preliminary data.</text>
</comment>
<feature type="region of interest" description="Disordered" evidence="9">
    <location>
        <begin position="240"/>
        <end position="276"/>
    </location>
</feature>
<evidence type="ECO:0000256" key="9">
    <source>
        <dbReference type="SAM" id="MobiDB-lite"/>
    </source>
</evidence>
<name>A0AAV2AI33_9ARAC</name>
<keyword evidence="4" id="KW-0689">Ribosomal protein</keyword>
<organism evidence="10 11">
    <name type="scientific">Larinioides sclopetarius</name>
    <dbReference type="NCBI Taxonomy" id="280406"/>
    <lineage>
        <taxon>Eukaryota</taxon>
        <taxon>Metazoa</taxon>
        <taxon>Ecdysozoa</taxon>
        <taxon>Arthropoda</taxon>
        <taxon>Chelicerata</taxon>
        <taxon>Arachnida</taxon>
        <taxon>Araneae</taxon>
        <taxon>Araneomorphae</taxon>
        <taxon>Entelegynae</taxon>
        <taxon>Araneoidea</taxon>
        <taxon>Araneidae</taxon>
        <taxon>Larinioides</taxon>
    </lineage>
</organism>